<keyword evidence="2" id="KW-1185">Reference proteome</keyword>
<evidence type="ECO:0000313" key="2">
    <source>
        <dbReference type="Proteomes" id="UP001281147"/>
    </source>
</evidence>
<protein>
    <submittedName>
        <fullName evidence="1">Uncharacterized protein</fullName>
    </submittedName>
</protein>
<organism evidence="1 2">
    <name type="scientific">Vermiconidia calcicola</name>
    <dbReference type="NCBI Taxonomy" id="1690605"/>
    <lineage>
        <taxon>Eukaryota</taxon>
        <taxon>Fungi</taxon>
        <taxon>Dikarya</taxon>
        <taxon>Ascomycota</taxon>
        <taxon>Pezizomycotina</taxon>
        <taxon>Dothideomycetes</taxon>
        <taxon>Dothideomycetidae</taxon>
        <taxon>Mycosphaerellales</taxon>
        <taxon>Extremaceae</taxon>
        <taxon>Vermiconidia</taxon>
    </lineage>
</organism>
<reference evidence="1" key="1">
    <citation type="submission" date="2023-07" db="EMBL/GenBank/DDBJ databases">
        <title>Black Yeasts Isolated from many extreme environments.</title>
        <authorList>
            <person name="Coleine C."/>
            <person name="Stajich J.E."/>
            <person name="Selbmann L."/>
        </authorList>
    </citation>
    <scope>NUCLEOTIDE SEQUENCE</scope>
    <source>
        <strain evidence="1">CCFEE 5714</strain>
    </source>
</reference>
<dbReference type="Proteomes" id="UP001281147">
    <property type="component" value="Unassembled WGS sequence"/>
</dbReference>
<accession>A0ACC3NIZ8</accession>
<sequence length="487" mass="53588">MEGTTTEENINVAGKRSAEVYHTEHIIDDDKKSETPALTAAQIRRFVARIDLRVLPMLGIIYAVSIIDRINIGSALVLGMDEDLKLGTSNRYSIILLLFFPSYALTDVPSNWILTHVSPRWWLSFLMFCWGAILTGMAFLHSWQLMAFLRFLLGAFEGGVLPGVTFTISCWYTRKELHKRIAFAYGVGLIASAFAGILSFGLGQMDGIRGMSGWRWVFSIEGAATMLIAAVAAVLLPTFPDKAKWLKPDEKVYLFRKLEQDHGQSRTEKVSWRSLAPVAADWRLWLQGSVYGFNVGTANAVGFFAPSIIEGLGYSGLQASLRSGFPFFAALGLLMITSTLSDRFQRRITISLLTTLLMMTGFILMRADSGYSNNVRYLGIFFGIMGVHCNVPALLAFNQSNTLGTANRAVSSGLLIACGAIGGIIGSLIFRGQDAPEYGPGIYTVIGMCSYNLCALSALIFIYSRKNKKLEQGEVVDLAPEGFRYSL</sequence>
<comment type="caution">
    <text evidence="1">The sequence shown here is derived from an EMBL/GenBank/DDBJ whole genome shotgun (WGS) entry which is preliminary data.</text>
</comment>
<proteinExistence type="predicted"/>
<dbReference type="EMBL" id="JAUTXU010000036">
    <property type="protein sequence ID" value="KAK3717666.1"/>
    <property type="molecule type" value="Genomic_DNA"/>
</dbReference>
<evidence type="ECO:0000313" key="1">
    <source>
        <dbReference type="EMBL" id="KAK3717666.1"/>
    </source>
</evidence>
<gene>
    <name evidence="1" type="ORF">LTR37_005733</name>
</gene>
<name>A0ACC3NIZ8_9PEZI</name>